<protein>
    <recommendedName>
        <fullName evidence="2">chorismate mutase</fullName>
        <ecNumber evidence="2">5.4.99.5</ecNumber>
    </recommendedName>
</protein>
<dbReference type="InterPro" id="IPR036263">
    <property type="entry name" value="Chorismate_II_sf"/>
</dbReference>
<dbReference type="PANTHER" id="PTHR21145:SF12">
    <property type="entry name" value="CHORISMATE MUTASE"/>
    <property type="match status" value="1"/>
</dbReference>
<dbReference type="GO" id="GO:0005737">
    <property type="term" value="C:cytoplasm"/>
    <property type="evidence" value="ECO:0007669"/>
    <property type="project" value="UniProtKB-SubCell"/>
</dbReference>
<dbReference type="GeneID" id="25265633"/>
<keyword evidence="8" id="KW-1185">Reference proteome</keyword>
<evidence type="ECO:0000256" key="2">
    <source>
        <dbReference type="ARBA" id="ARBA00012404"/>
    </source>
</evidence>
<dbReference type="Gene3D" id="1.10.590.10">
    <property type="entry name" value="Chorismate mutase, AroQ class superfamily, eukaryotic"/>
    <property type="match status" value="1"/>
</dbReference>
<comment type="subcellular location">
    <subcellularLocation>
        <location evidence="1">Cytoplasm</location>
    </subcellularLocation>
</comment>
<evidence type="ECO:0000313" key="8">
    <source>
        <dbReference type="Proteomes" id="UP000027361"/>
    </source>
</evidence>
<dbReference type="FunCoup" id="A0A066W0P6">
    <property type="interactions" value="254"/>
</dbReference>
<proteinExistence type="predicted"/>
<comment type="catalytic activity">
    <reaction evidence="6">
        <text>chorismate = prephenate</text>
        <dbReference type="Rhea" id="RHEA:13897"/>
        <dbReference type="ChEBI" id="CHEBI:29748"/>
        <dbReference type="ChEBI" id="CHEBI:29934"/>
        <dbReference type="EC" id="5.4.99.5"/>
    </reaction>
    <physiologicalReaction direction="left-to-right" evidence="6">
        <dbReference type="Rhea" id="RHEA:13898"/>
    </physiologicalReaction>
</comment>
<evidence type="ECO:0000256" key="3">
    <source>
        <dbReference type="ARBA" id="ARBA00022490"/>
    </source>
</evidence>
<dbReference type="GO" id="GO:0009094">
    <property type="term" value="P:L-phenylalanine biosynthetic process"/>
    <property type="evidence" value="ECO:0007669"/>
    <property type="project" value="UniProtKB-KW"/>
</dbReference>
<dbReference type="GO" id="GO:0004106">
    <property type="term" value="F:chorismate mutase activity"/>
    <property type="evidence" value="ECO:0007669"/>
    <property type="project" value="UniProtKB-EC"/>
</dbReference>
<comment type="caution">
    <text evidence="7">The sequence shown here is derived from an EMBL/GenBank/DDBJ whole genome shotgun (WGS) entry which is preliminary data.</text>
</comment>
<dbReference type="UniPathway" id="UPA00120">
    <property type="reaction ID" value="UER00203"/>
</dbReference>
<dbReference type="AlphaFoldDB" id="A0A066W0P6"/>
<keyword evidence="4" id="KW-0028">Amino-acid biosynthesis</keyword>
<sequence length="334" mass="37505">MPHTLNLTSSPAASLLSLSHIRSVLQRLEDTIVFQLIERAQFKLNRCMYLPGAFPELTKKEGWEGSWTEWFLKESESAHAKVRRWEAPDEYPFTPVELLPSPILPAVEYPPLLWPSNNNHGINVNSKIYSFYVENIVPAICSRHKVEGGAEDAESDDESDDGQYGSAAVRDVEILSALSRRIHFGMFVSESKFRSAPSDFVPHIITASSTSPSVTAEQKTVARDKLLALITKPAVEAALLVRLAEKAQVYGGDFDAAFQARNSGMAREQQEKEREKRRKIEVDEVVQLYKGFVIPLTKTVEVDYLEKRLEGLSESQVRALADGKSWEDVAQELK</sequence>
<name>A0A066W0P6_TILAU</name>
<evidence type="ECO:0000256" key="4">
    <source>
        <dbReference type="ARBA" id="ARBA00023222"/>
    </source>
</evidence>
<accession>A0A066W0P6</accession>
<keyword evidence="4" id="KW-0057">Aromatic amino acid biosynthesis</keyword>
<reference evidence="7 8" key="1">
    <citation type="submission" date="2014-05" db="EMBL/GenBank/DDBJ databases">
        <title>Draft genome sequence of a rare smut relative, Tilletiaria anomala UBC 951.</title>
        <authorList>
            <consortium name="DOE Joint Genome Institute"/>
            <person name="Toome M."/>
            <person name="Kuo A."/>
            <person name="Henrissat B."/>
            <person name="Lipzen A."/>
            <person name="Tritt A."/>
            <person name="Yoshinaga Y."/>
            <person name="Zane M."/>
            <person name="Barry K."/>
            <person name="Grigoriev I.V."/>
            <person name="Spatafora J.W."/>
            <person name="Aimea M.C."/>
        </authorList>
    </citation>
    <scope>NUCLEOTIDE SEQUENCE [LARGE SCALE GENOMIC DNA]</scope>
    <source>
        <strain evidence="7 8">UBC 951</strain>
    </source>
</reference>
<evidence type="ECO:0000256" key="5">
    <source>
        <dbReference type="ARBA" id="ARBA00023235"/>
    </source>
</evidence>
<dbReference type="RefSeq" id="XP_013243879.1">
    <property type="nucleotide sequence ID" value="XM_013388425.1"/>
</dbReference>
<dbReference type="GO" id="GO:0046417">
    <property type="term" value="P:chorismate metabolic process"/>
    <property type="evidence" value="ECO:0007669"/>
    <property type="project" value="InterPro"/>
</dbReference>
<dbReference type="Proteomes" id="UP000027361">
    <property type="component" value="Unassembled WGS sequence"/>
</dbReference>
<keyword evidence="3" id="KW-0963">Cytoplasm</keyword>
<evidence type="ECO:0000313" key="7">
    <source>
        <dbReference type="EMBL" id="KDN47542.1"/>
    </source>
</evidence>
<dbReference type="PANTHER" id="PTHR21145">
    <property type="entry name" value="CHORISMATE MUTASE"/>
    <property type="match status" value="1"/>
</dbReference>
<dbReference type="NCBIfam" id="TIGR01802">
    <property type="entry name" value="CM_pl-yst"/>
    <property type="match status" value="1"/>
</dbReference>
<organism evidence="7 8">
    <name type="scientific">Tilletiaria anomala (strain ATCC 24038 / CBS 436.72 / UBC 951)</name>
    <dbReference type="NCBI Taxonomy" id="1037660"/>
    <lineage>
        <taxon>Eukaryota</taxon>
        <taxon>Fungi</taxon>
        <taxon>Dikarya</taxon>
        <taxon>Basidiomycota</taxon>
        <taxon>Ustilaginomycotina</taxon>
        <taxon>Exobasidiomycetes</taxon>
        <taxon>Georgefischeriales</taxon>
        <taxon>Tilletiariaceae</taxon>
        <taxon>Tilletiaria</taxon>
    </lineage>
</organism>
<dbReference type="EMBL" id="JMSN01000029">
    <property type="protein sequence ID" value="KDN47542.1"/>
    <property type="molecule type" value="Genomic_DNA"/>
</dbReference>
<keyword evidence="5" id="KW-0413">Isomerase</keyword>
<dbReference type="OrthoDB" id="191918at2759"/>
<dbReference type="SUPFAM" id="SSF48600">
    <property type="entry name" value="Chorismate mutase II"/>
    <property type="match status" value="1"/>
</dbReference>
<keyword evidence="4" id="KW-0584">Phenylalanine biosynthesis</keyword>
<dbReference type="EC" id="5.4.99.5" evidence="2"/>
<evidence type="ECO:0000256" key="1">
    <source>
        <dbReference type="ARBA" id="ARBA00004496"/>
    </source>
</evidence>
<dbReference type="PROSITE" id="PS51169">
    <property type="entry name" value="CHORISMATE_MUT_3"/>
    <property type="match status" value="1"/>
</dbReference>
<evidence type="ECO:0000256" key="6">
    <source>
        <dbReference type="ARBA" id="ARBA00023979"/>
    </source>
</evidence>
<dbReference type="HOGENOM" id="CLU_057757_0_0_1"/>
<dbReference type="InParanoid" id="A0A066W0P6"/>
<dbReference type="OMA" id="FLDWALM"/>
<dbReference type="STRING" id="1037660.A0A066W0P6"/>
<dbReference type="InterPro" id="IPR008238">
    <property type="entry name" value="Chorismate_mutase_AroQ_euk"/>
</dbReference>
<dbReference type="InterPro" id="IPR037039">
    <property type="entry name" value="CM_AroQ_sf_eucaryotic"/>
</dbReference>
<gene>
    <name evidence="7" type="ORF">K437DRAFT_262427</name>
</gene>